<dbReference type="EMBL" id="KU686213">
    <property type="protein sequence ID" value="AOV62230.1"/>
    <property type="molecule type" value="Genomic_DNA"/>
</dbReference>
<evidence type="ECO:0000313" key="5">
    <source>
        <dbReference type="Proteomes" id="UP000226384"/>
    </source>
</evidence>
<dbReference type="KEGG" id="vg:30308094"/>
<proteinExistence type="predicted"/>
<protein>
    <submittedName>
        <fullName evidence="1">Uncharacterized protein</fullName>
    </submittedName>
</protein>
<dbReference type="RefSeq" id="YP_009322973.1">
    <property type="nucleotide sequence ID" value="NC_031927.1"/>
</dbReference>
<reference evidence="3 6" key="3">
    <citation type="submission" date="2020-07" db="EMBL/GenBank/DDBJ databases">
        <title>Signatures of coevolution in a cyanophage population.</title>
        <authorList>
            <person name="Abebe J."/>
        </authorList>
    </citation>
    <scope>NUCLEOTIDE SEQUENCE [LARGE SCALE GENOMIC DNA]</scope>
    <source>
        <strain evidence="3">0809CC03</strain>
    </source>
</reference>
<evidence type="ECO:0000313" key="6">
    <source>
        <dbReference type="Proteomes" id="UP000510897"/>
    </source>
</evidence>
<reference evidence="3 6" key="2">
    <citation type="submission" date="2020-06" db="EMBL/GenBank/DDBJ databases">
        <authorList>
            <person name="Puxty R.J."/>
            <person name="Weihe C."/>
            <person name="Marston M.F."/>
            <person name="Martiny J.B.H."/>
        </authorList>
    </citation>
    <scope>NUCLEOTIDE SEQUENCE [LARGE SCALE GENOMIC DNA]</scope>
    <source>
        <strain evidence="3">0809CC03</strain>
    </source>
</reference>
<dbReference type="GeneID" id="30308094"/>
<name>A0A1D8KTS9_9CAUD</name>
<dbReference type="EMBL" id="MT586120">
    <property type="protein sequence ID" value="QLF86091.1"/>
    <property type="molecule type" value="Genomic_DNA"/>
</dbReference>
<accession>A0A1D8KTS9</accession>
<evidence type="ECO:0000313" key="3">
    <source>
        <dbReference type="EMBL" id="QLF86091.1"/>
    </source>
</evidence>
<keyword evidence="4" id="KW-1185">Reference proteome</keyword>
<dbReference type="Proteomes" id="UP000510897">
    <property type="component" value="Segment"/>
</dbReference>
<evidence type="ECO:0000313" key="2">
    <source>
        <dbReference type="EMBL" id="AOV62230.1"/>
    </source>
</evidence>
<evidence type="ECO:0000313" key="1">
    <source>
        <dbReference type="EMBL" id="AOV61964.1"/>
    </source>
</evidence>
<dbReference type="OrthoDB" id="38060at10239"/>
<dbReference type="Proteomes" id="UP000226384">
    <property type="component" value="Segment"/>
</dbReference>
<dbReference type="EMBL" id="KU686212">
    <property type="protein sequence ID" value="AOV61964.1"/>
    <property type="molecule type" value="Genomic_DNA"/>
</dbReference>
<gene>
    <name evidence="1" type="ORF">C490910_040</name>
    <name evidence="3" type="ORF">CC030809_00035</name>
    <name evidence="2" type="ORF">S420910_040</name>
</gene>
<evidence type="ECO:0000313" key="4">
    <source>
        <dbReference type="Proteomes" id="UP000203902"/>
    </source>
</evidence>
<sequence length="57" mass="6798">MIDFRPPHHITTQEEWDFIFKTQIENCAKLKNTEAQYYTCIDSTGKTTRKVVIEFDD</sequence>
<reference evidence="4 5" key="1">
    <citation type="journal article" date="2016" name="Virology">
        <title>The genomic content and context of auxiliary metabolic genes in marine cyanomyoviruses.</title>
        <authorList>
            <person name="Crummett L.T."/>
            <person name="Puxty R.J."/>
            <person name="Weihe C."/>
            <person name="Marston M.F."/>
            <person name="Martiny J.B."/>
        </authorList>
    </citation>
    <scope>NUCLEOTIDE SEQUENCE [LARGE SCALE GENOMIC DNA]</scope>
    <source>
        <strain evidence="1">0910CC49</strain>
        <strain evidence="2">0910SB42</strain>
    </source>
</reference>
<dbReference type="Proteomes" id="UP000203902">
    <property type="component" value="Segment"/>
</dbReference>
<organism evidence="1 4">
    <name type="scientific">Synechococcus phage S-CAM7</name>
    <dbReference type="NCBI Taxonomy" id="1883368"/>
    <lineage>
        <taxon>Viruses</taxon>
        <taxon>Duplodnaviria</taxon>
        <taxon>Heunggongvirae</taxon>
        <taxon>Uroviricota</taxon>
        <taxon>Caudoviricetes</taxon>
        <taxon>Pantevenvirales</taxon>
        <taxon>Kyanoviridae</taxon>
        <taxon>Mazuvirus</taxon>
        <taxon>Mazuvirus scam7</taxon>
    </lineage>
</organism>